<keyword evidence="2" id="KW-0614">Plasmid</keyword>
<evidence type="ECO:0000256" key="1">
    <source>
        <dbReference type="SAM" id="MobiDB-lite"/>
    </source>
</evidence>
<organism evidence="2">
    <name type="scientific">biofilter metagenome</name>
    <dbReference type="NCBI Taxonomy" id="1070537"/>
    <lineage>
        <taxon>unclassified sequences</taxon>
        <taxon>metagenomes</taxon>
        <taxon>ecological metagenomes</taxon>
    </lineage>
</organism>
<feature type="region of interest" description="Disordered" evidence="1">
    <location>
        <begin position="112"/>
        <end position="155"/>
    </location>
</feature>
<accession>A0A1A7GCX2</accession>
<feature type="compositionally biased region" description="Polar residues" evidence="1">
    <location>
        <begin position="112"/>
        <end position="125"/>
    </location>
</feature>
<protein>
    <recommendedName>
        <fullName evidence="3">Helix-turn-helix domain-containing protein</fullName>
    </recommendedName>
</protein>
<feature type="compositionally biased region" description="Basic and acidic residues" evidence="1">
    <location>
        <begin position="140"/>
        <end position="150"/>
    </location>
</feature>
<evidence type="ECO:0008006" key="3">
    <source>
        <dbReference type="Google" id="ProtNLM"/>
    </source>
</evidence>
<sequence>MKEEATIRRGARNARYAAIPNHVFEEVRLSMEARWLLGYLLSKPDNWTVVLRDIINKGNCGRDKARRMIAELVELGYAQKEQARDSGRFSALSLVIYDEPFAPVVSESVASLPQTENPSTVNPSTEKPAPVNPPLVITDNLEKPDYRSERGASAIDQEDRKKIELAYWKLVRSWPKLNGTPQAKWFDTWLALTPEERIQAAEKRDAWVELLRSNGRDHIHVPGTYFENKLWEQVPDAPAPSSDQPARLEAKPFGKLFGVEVYRNFLTVSPGMISAPTAFERGQIQRGERSEQEIYREKLVKQGWGSVEGMFERAATGRSTAVSARFSPLCEQMESVRVGGEQWLAWQAYHAERGWRWYPAPDWLEWVCFPVGGPDGLNGFETALRGLGENDGN</sequence>
<gene>
    <name evidence="2" type="ORF">MCM2015_pMC1_18</name>
</gene>
<name>A0A1A7GCX2_9ZZZZ</name>
<dbReference type="EMBL" id="LT158601">
    <property type="protein sequence ID" value="CVK35459.1"/>
    <property type="molecule type" value="Genomic_DNA"/>
</dbReference>
<geneLocation type="plasmid" evidence="2">
    <name>pMC1</name>
</geneLocation>
<proteinExistence type="predicted"/>
<reference evidence="2" key="1">
    <citation type="journal article" date="2016" name="Sci. Rep.">
        <title>Genomics of high molecular weight plasmids isolated from an on-farm biopurification system.</title>
        <authorList>
            <person name="Martini M.C."/>
            <person name="Wibberg D."/>
            <person name="Lozano M."/>
            <person name="Torres Tejerizo G."/>
            <person name="Albicoro F.J."/>
            <person name="Jaenicke S."/>
            <person name="van Elsas J.D."/>
            <person name="Petroni A."/>
            <person name="Garcillan-Barcia M.P."/>
            <person name="de la Cruz F."/>
            <person name="Schluter A."/>
            <person name="Puhler A."/>
            <person name="Pistorio M."/>
            <person name="Lagares A."/>
            <person name="Del Papa M.F."/>
        </authorList>
    </citation>
    <scope>NUCLEOTIDE SEQUENCE</scope>
    <source>
        <plasmid evidence="2">pMC1</plasmid>
    </source>
</reference>
<evidence type="ECO:0000313" key="2">
    <source>
        <dbReference type="EMBL" id="CVK35459.1"/>
    </source>
</evidence>
<dbReference type="AlphaFoldDB" id="A0A1A7GCX2"/>